<dbReference type="InterPro" id="IPR055414">
    <property type="entry name" value="LRR_R13L4/SHOC2-like"/>
</dbReference>
<reference evidence="9" key="2">
    <citation type="submission" date="2022-01" db="EMBL/GenBank/DDBJ databases">
        <authorList>
            <person name="Yamashiro T."/>
            <person name="Shiraishi A."/>
            <person name="Satake H."/>
            <person name="Nakayama K."/>
        </authorList>
    </citation>
    <scope>NUCLEOTIDE SEQUENCE</scope>
</reference>
<organism evidence="9 10">
    <name type="scientific">Tanacetum coccineum</name>
    <dbReference type="NCBI Taxonomy" id="301880"/>
    <lineage>
        <taxon>Eukaryota</taxon>
        <taxon>Viridiplantae</taxon>
        <taxon>Streptophyta</taxon>
        <taxon>Embryophyta</taxon>
        <taxon>Tracheophyta</taxon>
        <taxon>Spermatophyta</taxon>
        <taxon>Magnoliopsida</taxon>
        <taxon>eudicotyledons</taxon>
        <taxon>Gunneridae</taxon>
        <taxon>Pentapetalae</taxon>
        <taxon>asterids</taxon>
        <taxon>campanulids</taxon>
        <taxon>Asterales</taxon>
        <taxon>Asteraceae</taxon>
        <taxon>Asteroideae</taxon>
        <taxon>Anthemideae</taxon>
        <taxon>Anthemidinae</taxon>
        <taxon>Tanacetum</taxon>
    </lineage>
</organism>
<evidence type="ECO:0000313" key="9">
    <source>
        <dbReference type="EMBL" id="GJT74257.1"/>
    </source>
</evidence>
<evidence type="ECO:0000256" key="2">
    <source>
        <dbReference type="ARBA" id="ARBA00022692"/>
    </source>
</evidence>
<evidence type="ECO:0000256" key="4">
    <source>
        <dbReference type="ARBA" id="ARBA00022737"/>
    </source>
</evidence>
<dbReference type="SUPFAM" id="SSF52058">
    <property type="entry name" value="L domain-like"/>
    <property type="match status" value="1"/>
</dbReference>
<evidence type="ECO:0000259" key="8">
    <source>
        <dbReference type="Pfam" id="PF23598"/>
    </source>
</evidence>
<accession>A0ABQ5GH96</accession>
<dbReference type="PANTHER" id="PTHR48063:SF103">
    <property type="entry name" value="LEUCINE-RICH RECEPTOR-LIKE KINASE FAMILY PROTEIN"/>
    <property type="match status" value="1"/>
</dbReference>
<dbReference type="EMBL" id="BQNB010018425">
    <property type="protein sequence ID" value="GJT74257.1"/>
    <property type="molecule type" value="Genomic_DNA"/>
</dbReference>
<proteinExistence type="predicted"/>
<comment type="subcellular location">
    <subcellularLocation>
        <location evidence="1">Membrane</location>
        <topology evidence="1">Single-pass type I membrane protein</topology>
    </subcellularLocation>
</comment>
<keyword evidence="3" id="KW-0732">Signal</keyword>
<keyword evidence="5" id="KW-1133">Transmembrane helix</keyword>
<evidence type="ECO:0000256" key="6">
    <source>
        <dbReference type="ARBA" id="ARBA00023136"/>
    </source>
</evidence>
<dbReference type="PANTHER" id="PTHR48063">
    <property type="entry name" value="LRR RECEPTOR-LIKE KINASE"/>
    <property type="match status" value="1"/>
</dbReference>
<dbReference type="PRINTS" id="PR00019">
    <property type="entry name" value="LEURICHRPT"/>
</dbReference>
<sequence>MSIGSLTKLTELQLGVNNFSGAIPSSIGSLTRLTYLNLDYNSFSGTIPPEFGNLTSLLKLSLVSIGSCTIDNLDWLSRLSYLNSLKLDENSLAKANNWSCKQSLRFPKWIPNLKKSLLYLDLSQESISDTISIEYWNKWNPSQLHYLDLSFNRISGILPDLLSNLTLYSVDLSSNSFYGSIPAFPAGITFLNLSRNKFSSGISFLCQVYERFEFLDLSRNRLTGQLPDCLCTLTELKVLNLGHNILSGRLPPSLGCLGQLETLSLYNNTFFGELPVSLKNCAMLSFIDLGANKFFGNVPVWIGENLSRLYVLSLRSNNFYGTTPLQICHLETLQILDLSINKLHGTIPSCVKNFTGMAQKGSFVKPNVHHYQWLPHYALTGDYVEPFDNSYIDRLAIEWQGKVNEFGSTLGLVKTIDLSSNNSQDKSRKIPSTMSKMDRLNDLDVSYNNLSGRIPSSTQLQSFPSEWFAGNSELCGLPTMKKCLGDERSRKYPPLCDSEVMGIAQMNFENGFYIEGPLVLQLHFG</sequence>
<keyword evidence="10" id="KW-1185">Reference proteome</keyword>
<reference evidence="9" key="1">
    <citation type="journal article" date="2022" name="Int. J. Mol. Sci.">
        <title>Draft Genome of Tanacetum Coccineum: Genomic Comparison of Closely Related Tanacetum-Family Plants.</title>
        <authorList>
            <person name="Yamashiro T."/>
            <person name="Shiraishi A."/>
            <person name="Nakayama K."/>
            <person name="Satake H."/>
        </authorList>
    </citation>
    <scope>NUCLEOTIDE SEQUENCE</scope>
</reference>
<protein>
    <submittedName>
        <fullName evidence="9">Leucine-rich repeat-containing protein</fullName>
    </submittedName>
</protein>
<name>A0ABQ5GH96_9ASTR</name>
<dbReference type="Pfam" id="PF00560">
    <property type="entry name" value="LRR_1"/>
    <property type="match status" value="5"/>
</dbReference>
<keyword evidence="7" id="KW-0325">Glycoprotein</keyword>
<feature type="domain" description="Disease resistance R13L4/SHOC-2-like LRR" evidence="8">
    <location>
        <begin position="2"/>
        <end position="167"/>
    </location>
</feature>
<evidence type="ECO:0000256" key="5">
    <source>
        <dbReference type="ARBA" id="ARBA00022989"/>
    </source>
</evidence>
<keyword evidence="6" id="KW-0472">Membrane</keyword>
<evidence type="ECO:0000256" key="3">
    <source>
        <dbReference type="ARBA" id="ARBA00022729"/>
    </source>
</evidence>
<dbReference type="Gene3D" id="3.80.10.10">
    <property type="entry name" value="Ribonuclease Inhibitor"/>
    <property type="match status" value="2"/>
</dbReference>
<dbReference type="InterPro" id="IPR001611">
    <property type="entry name" value="Leu-rich_rpt"/>
</dbReference>
<dbReference type="InterPro" id="IPR032675">
    <property type="entry name" value="LRR_dom_sf"/>
</dbReference>
<dbReference type="SUPFAM" id="SSF52047">
    <property type="entry name" value="RNI-like"/>
    <property type="match status" value="1"/>
</dbReference>
<dbReference type="InterPro" id="IPR046956">
    <property type="entry name" value="RLP23-like"/>
</dbReference>
<evidence type="ECO:0000256" key="1">
    <source>
        <dbReference type="ARBA" id="ARBA00004479"/>
    </source>
</evidence>
<keyword evidence="2" id="KW-0812">Transmembrane</keyword>
<comment type="caution">
    <text evidence="9">The sequence shown here is derived from an EMBL/GenBank/DDBJ whole genome shotgun (WGS) entry which is preliminary data.</text>
</comment>
<dbReference type="Pfam" id="PF23598">
    <property type="entry name" value="LRR_14"/>
    <property type="match status" value="1"/>
</dbReference>
<evidence type="ECO:0000256" key="7">
    <source>
        <dbReference type="ARBA" id="ARBA00023180"/>
    </source>
</evidence>
<gene>
    <name evidence="9" type="ORF">Tco_1040982</name>
</gene>
<evidence type="ECO:0000313" key="10">
    <source>
        <dbReference type="Proteomes" id="UP001151760"/>
    </source>
</evidence>
<keyword evidence="4" id="KW-0677">Repeat</keyword>
<dbReference type="PROSITE" id="PS51450">
    <property type="entry name" value="LRR"/>
    <property type="match status" value="1"/>
</dbReference>
<dbReference type="Proteomes" id="UP001151760">
    <property type="component" value="Unassembled WGS sequence"/>
</dbReference>